<dbReference type="Pfam" id="PF13843">
    <property type="entry name" value="DDE_Tnp_1_7"/>
    <property type="match status" value="1"/>
</dbReference>
<evidence type="ECO:0000259" key="2">
    <source>
        <dbReference type="Pfam" id="PF13843"/>
    </source>
</evidence>
<name>A0A7S8IXJ0_9SCAR</name>
<dbReference type="EMBL" id="MT024664">
    <property type="protein sequence ID" value="QPD02191.1"/>
    <property type="molecule type" value="Genomic_DNA"/>
</dbReference>
<sequence>MSDFDNDDFEYAELSESGSDEIEISDSDTESDVSSSDESHFSFVRTWCKLSVEHASPPPPRFPFLAIPGSTFSVKDELDVLEYFKMFFDNDLLDIIVTETNRYAEQQPGPSSSVWVSVTQKDILIFMAVNILQGIVKKPDERMYWSLNEILSTPVFSKLMSQRRYLQIKKNLHFTNNDEYDFRTHPNPKLNKIWSVYENLNKKCSNLYIPERDLSVDESLMLYKGRLSWRQYLPLKRARFGIKLYLLCESKSGYVYSFLIYTGKGTILSDKYKDKSLTSQVVLSLADTLLDQGYCITTDNFYTSPELADYLVSHKTDIYGTMRVHRKEVPTEIQKMKLQKGEVVAFQRGKVMVMKWRDKKDICLLSTVHNPEKVRTDKTDKDGNTIMKPKVVVDYNDTMGGVDRLDQHLHDYPVTRKRGKKYYKKIFFHLLDISIYNAFVLYQKNGGRKDHLDFRIALVERLIEVYHCESRTTKHGRPKKPGPLRLTERHFPDFIPPTEKKVAPTRCCAVCCNQRDSKGKKRRKETRYYCQPCNVGLCPVPCFKIYHTELNF</sequence>
<feature type="region of interest" description="Disordered" evidence="1">
    <location>
        <begin position="1"/>
        <end position="36"/>
    </location>
</feature>
<protein>
    <submittedName>
        <fullName evidence="3">PiggyBac3</fullName>
    </submittedName>
</protein>
<dbReference type="PANTHER" id="PTHR46599:SF3">
    <property type="entry name" value="PIGGYBAC TRANSPOSABLE ELEMENT-DERIVED PROTEIN 4"/>
    <property type="match status" value="1"/>
</dbReference>
<dbReference type="InterPro" id="IPR029526">
    <property type="entry name" value="PGBD"/>
</dbReference>
<accession>A0A7S8IXJ0</accession>
<dbReference type="PANTHER" id="PTHR46599">
    <property type="entry name" value="PIGGYBAC TRANSPOSABLE ELEMENT-DERIVED PROTEIN 4"/>
    <property type="match status" value="1"/>
</dbReference>
<proteinExistence type="predicted"/>
<feature type="domain" description="PiggyBac transposable element-derived protein" evidence="2">
    <location>
        <begin position="82"/>
        <end position="439"/>
    </location>
</feature>
<feature type="compositionally biased region" description="Acidic residues" evidence="1">
    <location>
        <begin position="1"/>
        <end position="31"/>
    </location>
</feature>
<organism evidence="3">
    <name type="scientific">Dichotomius schiffleri</name>
    <dbReference type="NCBI Taxonomy" id="1534479"/>
    <lineage>
        <taxon>Eukaryota</taxon>
        <taxon>Metazoa</taxon>
        <taxon>Ecdysozoa</taxon>
        <taxon>Arthropoda</taxon>
        <taxon>Hexapoda</taxon>
        <taxon>Insecta</taxon>
        <taxon>Pterygota</taxon>
        <taxon>Neoptera</taxon>
        <taxon>Endopterygota</taxon>
        <taxon>Coleoptera</taxon>
        <taxon>Polyphaga</taxon>
        <taxon>Scarabaeiformia</taxon>
        <taxon>Scarabaeidae</taxon>
        <taxon>Scarabaeinae</taxon>
        <taxon>Scarabaeinae incertae sedis</taxon>
        <taxon>Dichotomius</taxon>
    </lineage>
</organism>
<dbReference type="AlphaFoldDB" id="A0A7S8IXJ0"/>
<reference evidence="3" key="1">
    <citation type="journal article" date="2020" name="Mol. Genet. Genomics">
        <title>Diverse mobilome of Dichotomius (Luederwaldtinia) schiffleri (Coleoptera: Scarabaeidae) reveals long-range horizontal transfer events of DNA transposons.</title>
        <authorList>
            <person name="Amorim I.C."/>
            <person name="Melo E.S."/>
            <person name="Moura R.C."/>
            <person name="Wallau G.L."/>
        </authorList>
    </citation>
    <scope>NUCLEOTIDE SEQUENCE</scope>
</reference>
<evidence type="ECO:0000256" key="1">
    <source>
        <dbReference type="SAM" id="MobiDB-lite"/>
    </source>
</evidence>
<evidence type="ECO:0000313" key="3">
    <source>
        <dbReference type="EMBL" id="QPD02191.1"/>
    </source>
</evidence>